<dbReference type="Gene3D" id="3.90.1310.10">
    <property type="entry name" value="Penicillin-binding protein 2a (Domain 2)"/>
    <property type="match status" value="1"/>
</dbReference>
<keyword evidence="7" id="KW-0812">Transmembrane</keyword>
<evidence type="ECO:0000259" key="15">
    <source>
        <dbReference type="Pfam" id="PF00905"/>
    </source>
</evidence>
<protein>
    <recommendedName>
        <fullName evidence="5">serine-type D-Ala-D-Ala carboxypeptidase</fullName>
        <ecNumber evidence="5">3.4.16.4</ecNumber>
    </recommendedName>
</protein>
<evidence type="ECO:0000256" key="6">
    <source>
        <dbReference type="ARBA" id="ARBA00022475"/>
    </source>
</evidence>
<dbReference type="SUPFAM" id="SSF56601">
    <property type="entry name" value="beta-lactamase/transpeptidase-like"/>
    <property type="match status" value="1"/>
</dbReference>
<feature type="compositionally biased region" description="Acidic residues" evidence="14">
    <location>
        <begin position="685"/>
        <end position="708"/>
    </location>
</feature>
<dbReference type="Proteomes" id="UP001518925">
    <property type="component" value="Unassembled WGS sequence"/>
</dbReference>
<evidence type="ECO:0000256" key="13">
    <source>
        <dbReference type="ARBA" id="ARBA00034000"/>
    </source>
</evidence>
<dbReference type="Pfam" id="PF03717">
    <property type="entry name" value="PBP_dimer"/>
    <property type="match status" value="1"/>
</dbReference>
<keyword evidence="10" id="KW-1133">Transmembrane helix</keyword>
<keyword evidence="6" id="KW-1003">Cell membrane</keyword>
<comment type="caution">
    <text evidence="17">The sequence shown here is derived from an EMBL/GenBank/DDBJ whole genome shotgun (WGS) entry which is preliminary data.</text>
</comment>
<dbReference type="EC" id="3.4.16.4" evidence="5"/>
<evidence type="ECO:0000256" key="3">
    <source>
        <dbReference type="ARBA" id="ARBA00004752"/>
    </source>
</evidence>
<evidence type="ECO:0000256" key="10">
    <source>
        <dbReference type="ARBA" id="ARBA00022989"/>
    </source>
</evidence>
<evidence type="ECO:0000256" key="8">
    <source>
        <dbReference type="ARBA" id="ARBA00022960"/>
    </source>
</evidence>
<organism evidence="17 18">
    <name type="scientific">Bacillus suaedaesalsae</name>
    <dbReference type="NCBI Taxonomy" id="2810349"/>
    <lineage>
        <taxon>Bacteria</taxon>
        <taxon>Bacillati</taxon>
        <taxon>Bacillota</taxon>
        <taxon>Bacilli</taxon>
        <taxon>Bacillales</taxon>
        <taxon>Bacillaceae</taxon>
        <taxon>Bacillus</taxon>
    </lineage>
</organism>
<evidence type="ECO:0000256" key="4">
    <source>
        <dbReference type="ARBA" id="ARBA00007171"/>
    </source>
</evidence>
<dbReference type="InterPro" id="IPR036138">
    <property type="entry name" value="PBP_dimer_sf"/>
</dbReference>
<dbReference type="PANTHER" id="PTHR30627:SF2">
    <property type="entry name" value="PEPTIDOGLYCAN D,D-TRANSPEPTIDASE MRDA"/>
    <property type="match status" value="1"/>
</dbReference>
<evidence type="ECO:0000256" key="9">
    <source>
        <dbReference type="ARBA" id="ARBA00022984"/>
    </source>
</evidence>
<evidence type="ECO:0000256" key="2">
    <source>
        <dbReference type="ARBA" id="ARBA00004236"/>
    </source>
</evidence>
<name>A0ABS2DL04_9BACI</name>
<dbReference type="InterPro" id="IPR001460">
    <property type="entry name" value="PCN-bd_Tpept"/>
</dbReference>
<reference evidence="17 18" key="1">
    <citation type="submission" date="2021-02" db="EMBL/GenBank/DDBJ databases">
        <title>Bacillus sp. RD4P76, an endophyte from a halophyte.</title>
        <authorList>
            <person name="Sun J.-Q."/>
        </authorList>
    </citation>
    <scope>NUCLEOTIDE SEQUENCE [LARGE SCALE GENOMIC DNA]</scope>
    <source>
        <strain evidence="17 18">RD4P76</strain>
    </source>
</reference>
<evidence type="ECO:0000256" key="12">
    <source>
        <dbReference type="ARBA" id="ARBA00023316"/>
    </source>
</evidence>
<evidence type="ECO:0000259" key="16">
    <source>
        <dbReference type="Pfam" id="PF03717"/>
    </source>
</evidence>
<accession>A0ABS2DL04</accession>
<feature type="domain" description="Penicillin-binding protein transpeptidase" evidence="15">
    <location>
        <begin position="340"/>
        <end position="670"/>
    </location>
</feature>
<keyword evidence="9" id="KW-0573">Peptidoglycan synthesis</keyword>
<dbReference type="InterPro" id="IPR050515">
    <property type="entry name" value="Beta-lactam/transpept"/>
</dbReference>
<feature type="region of interest" description="Disordered" evidence="14">
    <location>
        <begin position="681"/>
        <end position="708"/>
    </location>
</feature>
<feature type="domain" description="Penicillin-binding protein dimerisation" evidence="16">
    <location>
        <begin position="57"/>
        <end position="292"/>
    </location>
</feature>
<evidence type="ECO:0000256" key="5">
    <source>
        <dbReference type="ARBA" id="ARBA00012448"/>
    </source>
</evidence>
<evidence type="ECO:0000313" key="17">
    <source>
        <dbReference type="EMBL" id="MBM6619176.1"/>
    </source>
</evidence>
<comment type="pathway">
    <text evidence="3">Cell wall biogenesis; peptidoglycan biosynthesis.</text>
</comment>
<dbReference type="InterPro" id="IPR012338">
    <property type="entry name" value="Beta-lactam/transpept-like"/>
</dbReference>
<proteinExistence type="inferred from homology"/>
<comment type="subcellular location">
    <subcellularLocation>
        <location evidence="2">Cell membrane</location>
    </subcellularLocation>
    <subcellularLocation>
        <location evidence="1">Membrane</location>
        <topology evidence="1">Single-pass membrane protein</topology>
    </subcellularLocation>
</comment>
<comment type="catalytic activity">
    <reaction evidence="13">
        <text>Preferential cleavage: (Ac)2-L-Lys-D-Ala-|-D-Ala. Also transpeptidation of peptidyl-alanyl moieties that are N-acyl substituents of D-alanine.</text>
        <dbReference type="EC" id="3.4.16.4"/>
    </reaction>
</comment>
<evidence type="ECO:0000256" key="1">
    <source>
        <dbReference type="ARBA" id="ARBA00004167"/>
    </source>
</evidence>
<gene>
    <name evidence="17" type="ORF">JR050_16020</name>
</gene>
<keyword evidence="8" id="KW-0133">Cell shape</keyword>
<dbReference type="Pfam" id="PF00905">
    <property type="entry name" value="Transpeptidase"/>
    <property type="match status" value="1"/>
</dbReference>
<keyword evidence="12" id="KW-0961">Cell wall biogenesis/degradation</keyword>
<dbReference type="PANTHER" id="PTHR30627">
    <property type="entry name" value="PEPTIDOGLYCAN D,D-TRANSPEPTIDASE"/>
    <property type="match status" value="1"/>
</dbReference>
<evidence type="ECO:0000256" key="11">
    <source>
        <dbReference type="ARBA" id="ARBA00023136"/>
    </source>
</evidence>
<dbReference type="EMBL" id="JAFELM010000039">
    <property type="protein sequence ID" value="MBM6619176.1"/>
    <property type="molecule type" value="Genomic_DNA"/>
</dbReference>
<evidence type="ECO:0000313" key="18">
    <source>
        <dbReference type="Proteomes" id="UP001518925"/>
    </source>
</evidence>
<dbReference type="Gene3D" id="3.40.710.10">
    <property type="entry name" value="DD-peptidase/beta-lactamase superfamily"/>
    <property type="match status" value="1"/>
</dbReference>
<dbReference type="Gene3D" id="1.10.10.1230">
    <property type="entry name" value="Penicillin-binding protein, N-terminal non-catalytic domain, head sub-domain"/>
    <property type="match status" value="1"/>
</dbReference>
<keyword evidence="11" id="KW-0472">Membrane</keyword>
<evidence type="ECO:0000256" key="14">
    <source>
        <dbReference type="SAM" id="MobiDB-lite"/>
    </source>
</evidence>
<comment type="similarity">
    <text evidence="4">Belongs to the transpeptidase family.</text>
</comment>
<dbReference type="SUPFAM" id="SSF56519">
    <property type="entry name" value="Penicillin binding protein dimerisation domain"/>
    <property type="match status" value="1"/>
</dbReference>
<keyword evidence="18" id="KW-1185">Reference proteome</keyword>
<sequence length="708" mass="79684">MNKKKKTHVPLRLNFLFFIVFCLFAALIVRLGLVQIVYGEDYVKEVNRTENLEVSVSVPRGVIYDRDHRTIVDNVAKNAITYTKPKGTKPEEMLDIAQKLAELVPQNEERFEKITERDFKDYWILTRPERAKAKLTEKEWKKKDAYKLQLSRITEEDLSEITNDEMHVVSYFREMVSATSLTPKIIKKGKDGITTEELAIVSENLEGLPNIDVTTDWDRDLHVEILDSVLGSITSADEGLPADKLDYYLARGYSRDDRVGKSQLEEEYEDVLAGQKKKIRNITDKAGNVLNTEVINEGKSGNDLILSINFELQAEVEKIIEEELLATKKGKGARFLDRAYVVMMNPKTGEIYSLAGKEIKTKNGQYVVEDHALGTFTSAYAMGSAVKGATVLTGMQAGVINPGTVFNDRPMYFKGNTKPKGSYAVLGSVDDRNALKLSSNVYMFNIALKMMGVNYSPYMATPLKPEALDNMRSYFHQFGLGVKTEIDLPSESIGYPGKLSNPGLMLDYAIGQFDTYTPLQLAQYVSTIANDGYRMKPQIVKEIRQPTLENELGPVVKPFEPVVLNKIDMSDEYLDRVQEGFRRVMQEPRGTATAWFGNSPYNPAGKTGTAQSFVFERDENGKLKHTWSTYNLTLVGYAPYDNPEVAFAIVVPNLDTDKNPVNKKIGQRVLDKYFELKKATPTEAEGNEIIETEDQVPENEDGTPIGEE</sequence>
<dbReference type="InterPro" id="IPR005311">
    <property type="entry name" value="PBP_dimer"/>
</dbReference>
<dbReference type="RefSeq" id="WP_204204529.1">
    <property type="nucleotide sequence ID" value="NZ_JAFELM010000039.1"/>
</dbReference>
<evidence type="ECO:0000256" key="7">
    <source>
        <dbReference type="ARBA" id="ARBA00022692"/>
    </source>
</evidence>